<dbReference type="AlphaFoldDB" id="A0A423XMR8"/>
<keyword evidence="3" id="KW-1185">Reference proteome</keyword>
<dbReference type="OrthoDB" id="3563866at2759"/>
<dbReference type="InParanoid" id="A0A423XMR8"/>
<proteinExistence type="predicted"/>
<feature type="compositionally biased region" description="Low complexity" evidence="1">
    <location>
        <begin position="28"/>
        <end position="48"/>
    </location>
</feature>
<sequence length="147" mass="16160">MGNQVSTPAASPAPVAHNQPTTVHLQSRRSSVSSITSSDKSPSSVDQSLHVPSTLASSASSICSQVDPAYPIDPLTRQFPEPAEEVNVAEMLERKPLKWSLGHYIASPTRDLEDPFDHREKVAQDMEAKKRELLAAKEEMRKLAQWS</sequence>
<name>A0A423XMR8_9PEZI</name>
<feature type="region of interest" description="Disordered" evidence="1">
    <location>
        <begin position="1"/>
        <end position="62"/>
    </location>
</feature>
<comment type="caution">
    <text evidence="2">The sequence shown here is derived from an EMBL/GenBank/DDBJ whole genome shotgun (WGS) entry which is preliminary data.</text>
</comment>
<organism evidence="2 3">
    <name type="scientific">Cytospora leucostoma</name>
    <dbReference type="NCBI Taxonomy" id="1230097"/>
    <lineage>
        <taxon>Eukaryota</taxon>
        <taxon>Fungi</taxon>
        <taxon>Dikarya</taxon>
        <taxon>Ascomycota</taxon>
        <taxon>Pezizomycotina</taxon>
        <taxon>Sordariomycetes</taxon>
        <taxon>Sordariomycetidae</taxon>
        <taxon>Diaporthales</taxon>
        <taxon>Cytosporaceae</taxon>
        <taxon>Cytospora</taxon>
    </lineage>
</organism>
<protein>
    <submittedName>
        <fullName evidence="2">Uncharacterized protein</fullName>
    </submittedName>
</protein>
<dbReference type="EMBL" id="LKEB01000002">
    <property type="protein sequence ID" value="ROW17859.1"/>
    <property type="molecule type" value="Genomic_DNA"/>
</dbReference>
<accession>A0A423XMR8</accession>
<evidence type="ECO:0000256" key="1">
    <source>
        <dbReference type="SAM" id="MobiDB-lite"/>
    </source>
</evidence>
<dbReference type="Proteomes" id="UP000285146">
    <property type="component" value="Unassembled WGS sequence"/>
</dbReference>
<evidence type="ECO:0000313" key="3">
    <source>
        <dbReference type="Proteomes" id="UP000285146"/>
    </source>
</evidence>
<feature type="compositionally biased region" description="Low complexity" evidence="1">
    <location>
        <begin position="1"/>
        <end position="16"/>
    </location>
</feature>
<evidence type="ECO:0000313" key="2">
    <source>
        <dbReference type="EMBL" id="ROW17859.1"/>
    </source>
</evidence>
<reference evidence="2 3" key="1">
    <citation type="submission" date="2015-09" db="EMBL/GenBank/DDBJ databases">
        <title>Host preference determinants of Valsa canker pathogens revealed by comparative genomics.</title>
        <authorList>
            <person name="Yin Z."/>
            <person name="Huang L."/>
        </authorList>
    </citation>
    <scope>NUCLEOTIDE SEQUENCE [LARGE SCALE GENOMIC DNA]</scope>
    <source>
        <strain evidence="2 3">SXYLt</strain>
    </source>
</reference>
<gene>
    <name evidence="2" type="ORF">VPNG_00782</name>
</gene>